<feature type="domain" description="MacB-like periplasmic core" evidence="9">
    <location>
        <begin position="20"/>
        <end position="240"/>
    </location>
</feature>
<keyword evidence="5 7" id="KW-0472">Membrane</keyword>
<dbReference type="Pfam" id="PF12704">
    <property type="entry name" value="MacB_PCD"/>
    <property type="match status" value="1"/>
</dbReference>
<proteinExistence type="inferred from homology"/>
<dbReference type="InterPro" id="IPR050250">
    <property type="entry name" value="Macrolide_Exporter_MacB"/>
</dbReference>
<comment type="subcellular location">
    <subcellularLocation>
        <location evidence="1">Cell membrane</location>
        <topology evidence="1">Multi-pass membrane protein</topology>
    </subcellularLocation>
</comment>
<dbReference type="PANTHER" id="PTHR30572">
    <property type="entry name" value="MEMBRANE COMPONENT OF TRANSPORTER-RELATED"/>
    <property type="match status" value="1"/>
</dbReference>
<name>A0A933KZN7_9HYPH</name>
<accession>A0A933KZN7</accession>
<dbReference type="EMBL" id="JACRAF010000004">
    <property type="protein sequence ID" value="MBI4920400.1"/>
    <property type="molecule type" value="Genomic_DNA"/>
</dbReference>
<dbReference type="GO" id="GO:0005886">
    <property type="term" value="C:plasma membrane"/>
    <property type="evidence" value="ECO:0007669"/>
    <property type="project" value="UniProtKB-SubCell"/>
</dbReference>
<feature type="transmembrane region" description="Helical" evidence="7">
    <location>
        <begin position="322"/>
        <end position="348"/>
    </location>
</feature>
<dbReference type="InterPro" id="IPR025857">
    <property type="entry name" value="MacB_PCD"/>
</dbReference>
<keyword evidence="3 7" id="KW-0812">Transmembrane</keyword>
<feature type="transmembrane region" description="Helical" evidence="7">
    <location>
        <begin position="360"/>
        <end position="384"/>
    </location>
</feature>
<organism evidence="10 11">
    <name type="scientific">Devosia nanyangense</name>
    <dbReference type="NCBI Taxonomy" id="1228055"/>
    <lineage>
        <taxon>Bacteria</taxon>
        <taxon>Pseudomonadati</taxon>
        <taxon>Pseudomonadota</taxon>
        <taxon>Alphaproteobacteria</taxon>
        <taxon>Hyphomicrobiales</taxon>
        <taxon>Devosiaceae</taxon>
        <taxon>Devosia</taxon>
    </lineage>
</organism>
<feature type="transmembrane region" description="Helical" evidence="7">
    <location>
        <begin position="21"/>
        <end position="41"/>
    </location>
</feature>
<feature type="domain" description="ABC3 transporter permease C-terminal" evidence="8">
    <location>
        <begin position="282"/>
        <end position="394"/>
    </location>
</feature>
<feature type="transmembrane region" description="Helical" evidence="7">
    <location>
        <begin position="271"/>
        <end position="301"/>
    </location>
</feature>
<evidence type="ECO:0000313" key="11">
    <source>
        <dbReference type="Proteomes" id="UP000782610"/>
    </source>
</evidence>
<evidence type="ECO:0000256" key="2">
    <source>
        <dbReference type="ARBA" id="ARBA00022475"/>
    </source>
</evidence>
<evidence type="ECO:0000313" key="10">
    <source>
        <dbReference type="EMBL" id="MBI4920400.1"/>
    </source>
</evidence>
<evidence type="ECO:0000259" key="8">
    <source>
        <dbReference type="Pfam" id="PF02687"/>
    </source>
</evidence>
<dbReference type="InterPro" id="IPR003838">
    <property type="entry name" value="ABC3_permease_C"/>
</dbReference>
<sequence>MLYETLKLALTAIRRNVLRSVLTLLGVTIGVAAVIAMVTLGQGTTQSVSGSISSLGSNLLVVQPGQVGQNASAGGMAAFRIADADAIERQVGAISAIAPVAIRSLTAVAGSVNHFVTVTGIDDGFLDVRQWAVAEGRNFREGELVSGAASCILGKAAADALYGTADPLDQTLRLKKLVCKVVGVLVEKGSGSFGSNQDDIILMPLHTFQRRISGSADVSAIYVAAESEAAIVRVQADVTALLRERRHLSASEDNDFTVMDMRQISSMLGSVMGILTGLLAAVASISLLVGGIGIMNIMLVSVTERTREIGIRLAIGARETQVLSQFLVEAVALSMLGGVAGIILGLGVAYGGAILLGVPFVFDATSILLAFGFSAVVGVGFGYFPARGAARLDPIEALRHE</sequence>
<dbReference type="Pfam" id="PF02687">
    <property type="entry name" value="FtsX"/>
    <property type="match status" value="1"/>
</dbReference>
<protein>
    <submittedName>
        <fullName evidence="10">ABC transporter permease</fullName>
    </submittedName>
</protein>
<evidence type="ECO:0000256" key="3">
    <source>
        <dbReference type="ARBA" id="ARBA00022692"/>
    </source>
</evidence>
<gene>
    <name evidence="10" type="ORF">HY834_01505</name>
</gene>
<dbReference type="GO" id="GO:0022857">
    <property type="term" value="F:transmembrane transporter activity"/>
    <property type="evidence" value="ECO:0007669"/>
    <property type="project" value="TreeGrafter"/>
</dbReference>
<evidence type="ECO:0000256" key="1">
    <source>
        <dbReference type="ARBA" id="ARBA00004651"/>
    </source>
</evidence>
<dbReference type="Proteomes" id="UP000782610">
    <property type="component" value="Unassembled WGS sequence"/>
</dbReference>
<comment type="similarity">
    <text evidence="6">Belongs to the ABC-4 integral membrane protein family.</text>
</comment>
<evidence type="ECO:0000256" key="7">
    <source>
        <dbReference type="SAM" id="Phobius"/>
    </source>
</evidence>
<keyword evidence="4 7" id="KW-1133">Transmembrane helix</keyword>
<evidence type="ECO:0000256" key="6">
    <source>
        <dbReference type="ARBA" id="ARBA00038076"/>
    </source>
</evidence>
<evidence type="ECO:0000256" key="5">
    <source>
        <dbReference type="ARBA" id="ARBA00023136"/>
    </source>
</evidence>
<dbReference type="AlphaFoldDB" id="A0A933KZN7"/>
<evidence type="ECO:0000259" key="9">
    <source>
        <dbReference type="Pfam" id="PF12704"/>
    </source>
</evidence>
<keyword evidence="2" id="KW-1003">Cell membrane</keyword>
<comment type="caution">
    <text evidence="10">The sequence shown here is derived from an EMBL/GenBank/DDBJ whole genome shotgun (WGS) entry which is preliminary data.</text>
</comment>
<reference evidence="10" key="1">
    <citation type="submission" date="2020-07" db="EMBL/GenBank/DDBJ databases">
        <title>Huge and variable diversity of episymbiotic CPR bacteria and DPANN archaea in groundwater ecosystems.</title>
        <authorList>
            <person name="He C.Y."/>
            <person name="Keren R."/>
            <person name="Whittaker M."/>
            <person name="Farag I.F."/>
            <person name="Doudna J."/>
            <person name="Cate J.H.D."/>
            <person name="Banfield J.F."/>
        </authorList>
    </citation>
    <scope>NUCLEOTIDE SEQUENCE</scope>
    <source>
        <strain evidence="10">NC_groundwater_1586_Pr3_B-0.1um_66_15</strain>
    </source>
</reference>
<dbReference type="PANTHER" id="PTHR30572:SF4">
    <property type="entry name" value="ABC TRANSPORTER PERMEASE YTRF"/>
    <property type="match status" value="1"/>
</dbReference>
<evidence type="ECO:0000256" key="4">
    <source>
        <dbReference type="ARBA" id="ARBA00022989"/>
    </source>
</evidence>